<organism evidence="2 3">
    <name type="scientific">Kytococcus aerolatus</name>
    <dbReference type="NCBI Taxonomy" id="592308"/>
    <lineage>
        <taxon>Bacteria</taxon>
        <taxon>Bacillati</taxon>
        <taxon>Actinomycetota</taxon>
        <taxon>Actinomycetes</taxon>
        <taxon>Micrococcales</taxon>
        <taxon>Kytococcaceae</taxon>
        <taxon>Kytococcus</taxon>
    </lineage>
</organism>
<dbReference type="GO" id="GO:0016020">
    <property type="term" value="C:membrane"/>
    <property type="evidence" value="ECO:0007669"/>
    <property type="project" value="InterPro"/>
</dbReference>
<dbReference type="InterPro" id="IPR003425">
    <property type="entry name" value="CCB3/YggT"/>
</dbReference>
<keyword evidence="1" id="KW-1133">Transmembrane helix</keyword>
<protein>
    <submittedName>
        <fullName evidence="2">YggT family protein</fullName>
    </submittedName>
</protein>
<evidence type="ECO:0000256" key="1">
    <source>
        <dbReference type="SAM" id="Phobius"/>
    </source>
</evidence>
<keyword evidence="1" id="KW-0812">Transmembrane</keyword>
<dbReference type="Proteomes" id="UP000198122">
    <property type="component" value="Unassembled WGS sequence"/>
</dbReference>
<dbReference type="EMBL" id="FYEZ01000001">
    <property type="protein sequence ID" value="SNC60894.1"/>
    <property type="molecule type" value="Genomic_DNA"/>
</dbReference>
<proteinExistence type="predicted"/>
<accession>A0A212T555</accession>
<dbReference type="AlphaFoldDB" id="A0A212T555"/>
<reference evidence="2 3" key="1">
    <citation type="submission" date="2017-06" db="EMBL/GenBank/DDBJ databases">
        <authorList>
            <person name="Kim H.J."/>
            <person name="Triplett B.A."/>
        </authorList>
    </citation>
    <scope>NUCLEOTIDE SEQUENCE [LARGE SCALE GENOMIC DNA]</scope>
    <source>
        <strain evidence="2 3">DSM 22179</strain>
    </source>
</reference>
<evidence type="ECO:0000313" key="3">
    <source>
        <dbReference type="Proteomes" id="UP000198122"/>
    </source>
</evidence>
<dbReference type="Pfam" id="PF02325">
    <property type="entry name" value="CCB3_YggT"/>
    <property type="match status" value="1"/>
</dbReference>
<keyword evidence="1" id="KW-0472">Membrane</keyword>
<sequence>MPVLLALLHLVLFCFLVALLVRLVFSWVQGYAPRWRPSGAALVLAEGAYTVTDPPLSALRRVLPPLNLGAVSLDLGFLVLALGTSLLLGVVQSAIF</sequence>
<dbReference type="OrthoDB" id="3216131at2"/>
<name>A0A212T555_9MICO</name>
<gene>
    <name evidence="2" type="ORF">SAMN05445756_0372</name>
</gene>
<dbReference type="RefSeq" id="WP_088817391.1">
    <property type="nucleotide sequence ID" value="NZ_FYEZ01000001.1"/>
</dbReference>
<keyword evidence="3" id="KW-1185">Reference proteome</keyword>
<feature type="transmembrane region" description="Helical" evidence="1">
    <location>
        <begin position="75"/>
        <end position="95"/>
    </location>
</feature>
<evidence type="ECO:0000313" key="2">
    <source>
        <dbReference type="EMBL" id="SNC60894.1"/>
    </source>
</evidence>